<sequence>MQWDSAYLMIRQLQLLQQPIDAFLDHPNNRDLKKYKLSQMEWKVLVKVCPSVPLKY</sequence>
<dbReference type="EMBL" id="KN833890">
    <property type="protein sequence ID" value="KIK15459.1"/>
    <property type="molecule type" value="Genomic_DNA"/>
</dbReference>
<dbReference type="OrthoDB" id="2639200at2759"/>
<dbReference type="Proteomes" id="UP000054018">
    <property type="component" value="Unassembled WGS sequence"/>
</dbReference>
<reference evidence="2" key="2">
    <citation type="submission" date="2015-01" db="EMBL/GenBank/DDBJ databases">
        <title>Evolutionary Origins and Diversification of the Mycorrhizal Mutualists.</title>
        <authorList>
            <consortium name="DOE Joint Genome Institute"/>
            <consortium name="Mycorrhizal Genomics Consortium"/>
            <person name="Kohler A."/>
            <person name="Kuo A."/>
            <person name="Nagy L.G."/>
            <person name="Floudas D."/>
            <person name="Copeland A."/>
            <person name="Barry K.W."/>
            <person name="Cichocki N."/>
            <person name="Veneault-Fourrey C."/>
            <person name="LaButti K."/>
            <person name="Lindquist E.A."/>
            <person name="Lipzen A."/>
            <person name="Lundell T."/>
            <person name="Morin E."/>
            <person name="Murat C."/>
            <person name="Riley R."/>
            <person name="Ohm R."/>
            <person name="Sun H."/>
            <person name="Tunlid A."/>
            <person name="Henrissat B."/>
            <person name="Grigoriev I.V."/>
            <person name="Hibbett D.S."/>
            <person name="Martin F."/>
        </authorList>
    </citation>
    <scope>NUCLEOTIDE SEQUENCE [LARGE SCALE GENOMIC DNA]</scope>
    <source>
        <strain evidence="2">441</strain>
    </source>
</reference>
<organism evidence="1 2">
    <name type="scientific">Pisolithus microcarpus 441</name>
    <dbReference type="NCBI Taxonomy" id="765257"/>
    <lineage>
        <taxon>Eukaryota</taxon>
        <taxon>Fungi</taxon>
        <taxon>Dikarya</taxon>
        <taxon>Basidiomycota</taxon>
        <taxon>Agaricomycotina</taxon>
        <taxon>Agaricomycetes</taxon>
        <taxon>Agaricomycetidae</taxon>
        <taxon>Boletales</taxon>
        <taxon>Sclerodermatineae</taxon>
        <taxon>Pisolithaceae</taxon>
        <taxon>Pisolithus</taxon>
    </lineage>
</organism>
<keyword evidence="2" id="KW-1185">Reference proteome</keyword>
<dbReference type="AlphaFoldDB" id="A0A0C9YNQ3"/>
<reference evidence="1 2" key="1">
    <citation type="submission" date="2014-04" db="EMBL/GenBank/DDBJ databases">
        <authorList>
            <consortium name="DOE Joint Genome Institute"/>
            <person name="Kuo A."/>
            <person name="Kohler A."/>
            <person name="Costa M.D."/>
            <person name="Nagy L.G."/>
            <person name="Floudas D."/>
            <person name="Copeland A."/>
            <person name="Barry K.W."/>
            <person name="Cichocki N."/>
            <person name="Veneault-Fourrey C."/>
            <person name="LaButti K."/>
            <person name="Lindquist E.A."/>
            <person name="Lipzen A."/>
            <person name="Lundell T."/>
            <person name="Morin E."/>
            <person name="Murat C."/>
            <person name="Sun H."/>
            <person name="Tunlid A."/>
            <person name="Henrissat B."/>
            <person name="Grigoriev I.V."/>
            <person name="Hibbett D.S."/>
            <person name="Martin F."/>
            <person name="Nordberg H.P."/>
            <person name="Cantor M.N."/>
            <person name="Hua S.X."/>
        </authorList>
    </citation>
    <scope>NUCLEOTIDE SEQUENCE [LARGE SCALE GENOMIC DNA]</scope>
    <source>
        <strain evidence="1 2">441</strain>
    </source>
</reference>
<protein>
    <submittedName>
        <fullName evidence="1">Uncharacterized protein</fullName>
    </submittedName>
</protein>
<evidence type="ECO:0000313" key="1">
    <source>
        <dbReference type="EMBL" id="KIK15459.1"/>
    </source>
</evidence>
<gene>
    <name evidence="1" type="ORF">PISMIDRAFT_16512</name>
</gene>
<accession>A0A0C9YNQ3</accession>
<name>A0A0C9YNQ3_9AGAM</name>
<proteinExistence type="predicted"/>
<evidence type="ECO:0000313" key="2">
    <source>
        <dbReference type="Proteomes" id="UP000054018"/>
    </source>
</evidence>
<dbReference type="HOGENOM" id="CLU_3015074_0_0_1"/>